<organism evidence="3 4">
    <name type="scientific">Cichlidogyrus casuarinus</name>
    <dbReference type="NCBI Taxonomy" id="1844966"/>
    <lineage>
        <taxon>Eukaryota</taxon>
        <taxon>Metazoa</taxon>
        <taxon>Spiralia</taxon>
        <taxon>Lophotrochozoa</taxon>
        <taxon>Platyhelminthes</taxon>
        <taxon>Monogenea</taxon>
        <taxon>Monopisthocotylea</taxon>
        <taxon>Dactylogyridea</taxon>
        <taxon>Ancyrocephalidae</taxon>
        <taxon>Cichlidogyrus</taxon>
    </lineage>
</organism>
<reference evidence="3 4" key="1">
    <citation type="submission" date="2024-11" db="EMBL/GenBank/DDBJ databases">
        <title>Adaptive evolution of stress response genes in parasites aligns with host niche diversity.</title>
        <authorList>
            <person name="Hahn C."/>
            <person name="Resl P."/>
        </authorList>
    </citation>
    <scope>NUCLEOTIDE SEQUENCE [LARGE SCALE GENOMIC DNA]</scope>
    <source>
        <strain evidence="3">EGGRZ-B1_66</strain>
        <tissue evidence="3">Body</tissue>
    </source>
</reference>
<evidence type="ECO:0000256" key="1">
    <source>
        <dbReference type="SAM" id="Coils"/>
    </source>
</evidence>
<sequence>MNSQIDTPTRKQLSNGSSTTSPLINGGGLGLSSIGRSYARSNLFRGSQPTVNTTPDRAESSQAEVIPTPDRNNSQLTSIISDMNRQLSECSAELARGRELNQQLQQQLHTVTKRLDDKLSSKIQQTDAQIRDLKQRISANDDSDKYRRYLKKTDRRNFPMQESSYSSESMTSAVSTKSNIFKSQGVTAAELLANQHSTNRFAKVFNVDSTRGWNQC</sequence>
<evidence type="ECO:0000313" key="3">
    <source>
        <dbReference type="EMBL" id="KAL3309269.1"/>
    </source>
</evidence>
<accession>A0ABD2PP37</accession>
<feature type="coiled-coil region" evidence="1">
    <location>
        <begin position="87"/>
        <end position="136"/>
    </location>
</feature>
<feature type="compositionally biased region" description="Polar residues" evidence="2">
    <location>
        <begin position="45"/>
        <end position="63"/>
    </location>
</feature>
<dbReference type="EMBL" id="JBJKFK010004109">
    <property type="protein sequence ID" value="KAL3309269.1"/>
    <property type="molecule type" value="Genomic_DNA"/>
</dbReference>
<dbReference type="AlphaFoldDB" id="A0ABD2PP37"/>
<proteinExistence type="predicted"/>
<name>A0ABD2PP37_9PLAT</name>
<keyword evidence="4" id="KW-1185">Reference proteome</keyword>
<feature type="compositionally biased region" description="Polar residues" evidence="2">
    <location>
        <begin position="1"/>
        <end position="22"/>
    </location>
</feature>
<evidence type="ECO:0000256" key="2">
    <source>
        <dbReference type="SAM" id="MobiDB-lite"/>
    </source>
</evidence>
<gene>
    <name evidence="3" type="ORF">Ciccas_012183</name>
</gene>
<comment type="caution">
    <text evidence="3">The sequence shown here is derived from an EMBL/GenBank/DDBJ whole genome shotgun (WGS) entry which is preliminary data.</text>
</comment>
<evidence type="ECO:0000313" key="4">
    <source>
        <dbReference type="Proteomes" id="UP001626550"/>
    </source>
</evidence>
<dbReference type="Proteomes" id="UP001626550">
    <property type="component" value="Unassembled WGS sequence"/>
</dbReference>
<feature type="region of interest" description="Disordered" evidence="2">
    <location>
        <begin position="1"/>
        <end position="28"/>
    </location>
</feature>
<keyword evidence="1" id="KW-0175">Coiled coil</keyword>
<protein>
    <submittedName>
        <fullName evidence="3">Uncharacterized protein</fullName>
    </submittedName>
</protein>
<feature type="region of interest" description="Disordered" evidence="2">
    <location>
        <begin position="45"/>
        <end position="75"/>
    </location>
</feature>